<accession>A0ABS1J3Q9</accession>
<dbReference type="Proteomes" id="UP000604730">
    <property type="component" value="Unassembled WGS sequence"/>
</dbReference>
<organism evidence="1 2">
    <name type="scientific">Catonella massiliensis</name>
    <dbReference type="NCBI Taxonomy" id="2799636"/>
    <lineage>
        <taxon>Bacteria</taxon>
        <taxon>Bacillati</taxon>
        <taxon>Bacillota</taxon>
        <taxon>Clostridia</taxon>
        <taxon>Lachnospirales</taxon>
        <taxon>Lachnospiraceae</taxon>
        <taxon>Catonella</taxon>
    </lineage>
</organism>
<name>A0ABS1J3Q9_9FIRM</name>
<evidence type="ECO:0000313" key="2">
    <source>
        <dbReference type="Proteomes" id="UP000604730"/>
    </source>
</evidence>
<evidence type="ECO:0000313" key="1">
    <source>
        <dbReference type="EMBL" id="MBK5898766.1"/>
    </source>
</evidence>
<gene>
    <name evidence="1" type="ORF">JJN12_13450</name>
</gene>
<dbReference type="EMBL" id="JAEPRJ010000001">
    <property type="protein sequence ID" value="MBK5898766.1"/>
    <property type="molecule type" value="Genomic_DNA"/>
</dbReference>
<reference evidence="1 2" key="1">
    <citation type="submission" date="2021-01" db="EMBL/GenBank/DDBJ databases">
        <title>Isolation and description of Catonella massiliensis sp. nov., a novel Catonella species, isolated from a stable periodontitis subject.</title>
        <authorList>
            <person name="Antezack A."/>
            <person name="Boxberger M."/>
            <person name="La Scola B."/>
            <person name="Monnet-Corti V."/>
        </authorList>
    </citation>
    <scope>NUCLEOTIDE SEQUENCE [LARGE SCALE GENOMIC DNA]</scope>
    <source>
        <strain evidence="1 2">Marseille-Q4567</strain>
    </source>
</reference>
<comment type="caution">
    <text evidence="1">The sequence shown here is derived from an EMBL/GenBank/DDBJ whole genome shotgun (WGS) entry which is preliminary data.</text>
</comment>
<sequence length="299" mass="35603">MSYIFCSVLRGKYLNKSLKFNNLGLDIIGRYDKFCKKKGKDYLIYYLTLNGSMPEKQSIGRMNSEKLCLISFEKHILNWLQACMYIVDNNSYSYSFVKQYDASVRHMLELEDEVMKVKDLIISTDMAKTALLIKNGFDEKMKELPEELLKNTTKILKRKSKLDIQLYDNFVDIYIDEIEYRKKTYYLLFELVIDHNLYACFGFCEYRERFLLQTEAEKLFPKFYKSCIKQIEELNLPQLHYSPRSVWFYIENTKGCKLNFKENSDSVLELIDEMDVQSKYIGENIFYNVLKPLSGYMKN</sequence>
<proteinExistence type="predicted"/>
<protein>
    <submittedName>
        <fullName evidence="1">PD-(D/E)XK nuclease family protein</fullName>
    </submittedName>
</protein>
<keyword evidence="2" id="KW-1185">Reference proteome</keyword>